<reference evidence="2" key="1">
    <citation type="submission" date="2021-01" db="EMBL/GenBank/DDBJ databases">
        <title>Whole genome shotgun sequence of Rugosimonospora africana NBRC 104875.</title>
        <authorList>
            <person name="Komaki H."/>
            <person name="Tamura T."/>
        </authorList>
    </citation>
    <scope>NUCLEOTIDE SEQUENCE</scope>
    <source>
        <strain evidence="2">NBRC 104875</strain>
    </source>
</reference>
<evidence type="ECO:0000313" key="2">
    <source>
        <dbReference type="EMBL" id="GIH15906.1"/>
    </source>
</evidence>
<protein>
    <submittedName>
        <fullName evidence="2">Uncharacterized protein</fullName>
    </submittedName>
</protein>
<accession>A0A8J3QWA2</accession>
<evidence type="ECO:0000313" key="3">
    <source>
        <dbReference type="Proteomes" id="UP000642748"/>
    </source>
</evidence>
<dbReference type="Proteomes" id="UP000642748">
    <property type="component" value="Unassembled WGS sequence"/>
</dbReference>
<dbReference type="RefSeq" id="WP_203919515.1">
    <property type="nucleotide sequence ID" value="NZ_BONZ01000038.1"/>
</dbReference>
<feature type="region of interest" description="Disordered" evidence="1">
    <location>
        <begin position="211"/>
        <end position="239"/>
    </location>
</feature>
<evidence type="ECO:0000256" key="1">
    <source>
        <dbReference type="SAM" id="MobiDB-lite"/>
    </source>
</evidence>
<name>A0A8J3QWA2_9ACTN</name>
<keyword evidence="3" id="KW-1185">Reference proteome</keyword>
<sequence>MSTRYPTIEGELEDELESAYEAESEFEDELEGEYEYEDEGEEEAEYEFEFETEAELEAEGESEDFVNPVRRIYPDAELMAHFAHSAASAESEAEAEAFIGALLPLAAKLIPRAAPLVRRLAPTLVRGATRVVRQLRSNPQTRKLVSALPVIAQRTVQSLADQAAGGRDITGNSVFRTLGDMTSRVLSDPDSARRATNAVAVFDRRWHARNRRRTGTYRRPARRPIRSAARSRRVRSRVR</sequence>
<dbReference type="AlphaFoldDB" id="A0A8J3QWA2"/>
<dbReference type="EMBL" id="BONZ01000038">
    <property type="protein sequence ID" value="GIH15906.1"/>
    <property type="molecule type" value="Genomic_DNA"/>
</dbReference>
<proteinExistence type="predicted"/>
<gene>
    <name evidence="2" type="ORF">Raf01_40780</name>
</gene>
<organism evidence="2 3">
    <name type="scientific">Rugosimonospora africana</name>
    <dbReference type="NCBI Taxonomy" id="556532"/>
    <lineage>
        <taxon>Bacteria</taxon>
        <taxon>Bacillati</taxon>
        <taxon>Actinomycetota</taxon>
        <taxon>Actinomycetes</taxon>
        <taxon>Micromonosporales</taxon>
        <taxon>Micromonosporaceae</taxon>
        <taxon>Rugosimonospora</taxon>
    </lineage>
</organism>
<comment type="caution">
    <text evidence="2">The sequence shown here is derived from an EMBL/GenBank/DDBJ whole genome shotgun (WGS) entry which is preliminary data.</text>
</comment>